<sequence>MTDAALLERVRSTPAIAKLLTDFDFDVARVAGGPAEPIHLAGGEPLEMVAGDASGGAFMLVGSGDQRPVLYAGSEGEGGLIATSLRDALALIASVSSIHDATAGRWDDDGGAAVLAMLAEADEELREDWPDLDEDRQRLREALALPAGDGLVEALHRLAADETYRPISDAGDRYDSMLP</sequence>
<dbReference type="Proteomes" id="UP001144280">
    <property type="component" value="Unassembled WGS sequence"/>
</dbReference>
<comment type="caution">
    <text evidence="1">The sequence shown here is derived from an EMBL/GenBank/DDBJ whole genome shotgun (WGS) entry which is preliminary data.</text>
</comment>
<evidence type="ECO:0000313" key="2">
    <source>
        <dbReference type="Proteomes" id="UP001144280"/>
    </source>
</evidence>
<reference evidence="1" key="1">
    <citation type="submission" date="2022-12" db="EMBL/GenBank/DDBJ databases">
        <title>New Phytohabitans aurantiacus sp. RD004123 nov., an actinomycete isolated from soil.</title>
        <authorList>
            <person name="Triningsih D.W."/>
            <person name="Harunari E."/>
            <person name="Igarashi Y."/>
        </authorList>
    </citation>
    <scope>NUCLEOTIDE SEQUENCE</scope>
    <source>
        <strain evidence="1">RD004123</strain>
    </source>
</reference>
<proteinExistence type="predicted"/>
<evidence type="ECO:0008006" key="3">
    <source>
        <dbReference type="Google" id="ProtNLM"/>
    </source>
</evidence>
<name>A0ABQ5R4H4_9ACTN</name>
<dbReference type="EMBL" id="BSDI01000037">
    <property type="protein sequence ID" value="GLI00830.1"/>
    <property type="molecule type" value="Genomic_DNA"/>
</dbReference>
<protein>
    <recommendedName>
        <fullName evidence="3">SUKH-4 immunity protein</fullName>
    </recommendedName>
</protein>
<organism evidence="1 2">
    <name type="scientific">Phytohabitans aurantiacus</name>
    <dbReference type="NCBI Taxonomy" id="3016789"/>
    <lineage>
        <taxon>Bacteria</taxon>
        <taxon>Bacillati</taxon>
        <taxon>Actinomycetota</taxon>
        <taxon>Actinomycetes</taxon>
        <taxon>Micromonosporales</taxon>
        <taxon>Micromonosporaceae</taxon>
    </lineage>
</organism>
<evidence type="ECO:0000313" key="1">
    <source>
        <dbReference type="EMBL" id="GLI00830.1"/>
    </source>
</evidence>
<keyword evidence="2" id="KW-1185">Reference proteome</keyword>
<accession>A0ABQ5R4H4</accession>
<gene>
    <name evidence="1" type="ORF">Pa4123_61060</name>
</gene>